<feature type="chain" id="PRO_5015518062" evidence="2">
    <location>
        <begin position="22"/>
        <end position="669"/>
    </location>
</feature>
<reference evidence="3 4" key="1">
    <citation type="submission" date="2018-04" db="EMBL/GenBank/DDBJ databases">
        <title>Genomic Encyclopedia of Type Strains, Phase III (KMG-III): the genomes of soil and plant-associated and newly described type strains.</title>
        <authorList>
            <person name="Whitman W."/>
        </authorList>
    </citation>
    <scope>NUCLEOTIDE SEQUENCE [LARGE SCALE GENOMIC DNA]</scope>
    <source>
        <strain evidence="3 4">KA25</strain>
    </source>
</reference>
<dbReference type="OrthoDB" id="7847197at2"/>
<name>A0A2T5K8K9_9RHOB</name>
<dbReference type="EMBL" id="QAOT01000007">
    <property type="protein sequence ID" value="PTR18719.1"/>
    <property type="molecule type" value="Genomic_DNA"/>
</dbReference>
<evidence type="ECO:0000256" key="2">
    <source>
        <dbReference type="SAM" id="SignalP"/>
    </source>
</evidence>
<comment type="caution">
    <text evidence="3">The sequence shown here is derived from an EMBL/GenBank/DDBJ whole genome shotgun (WGS) entry which is preliminary data.</text>
</comment>
<dbReference type="RefSeq" id="WP_108220902.1">
    <property type="nucleotide sequence ID" value="NZ_CP090021.1"/>
</dbReference>
<feature type="region of interest" description="Disordered" evidence="1">
    <location>
        <begin position="598"/>
        <end position="651"/>
    </location>
</feature>
<feature type="compositionally biased region" description="Low complexity" evidence="1">
    <location>
        <begin position="622"/>
        <end position="637"/>
    </location>
</feature>
<dbReference type="Proteomes" id="UP000244060">
    <property type="component" value="Unassembled WGS sequence"/>
</dbReference>
<proteinExistence type="predicted"/>
<feature type="signal peptide" evidence="2">
    <location>
        <begin position="1"/>
        <end position="21"/>
    </location>
</feature>
<protein>
    <submittedName>
        <fullName evidence="3">Uncharacterized protein</fullName>
    </submittedName>
</protein>
<organism evidence="3 4">
    <name type="scientific">Cereibacter azotoformans</name>
    <dbReference type="NCBI Taxonomy" id="43057"/>
    <lineage>
        <taxon>Bacteria</taxon>
        <taxon>Pseudomonadati</taxon>
        <taxon>Pseudomonadota</taxon>
        <taxon>Alphaproteobacteria</taxon>
        <taxon>Rhodobacterales</taxon>
        <taxon>Paracoccaceae</taxon>
        <taxon>Cereibacter</taxon>
    </lineage>
</organism>
<keyword evidence="4" id="KW-1185">Reference proteome</keyword>
<evidence type="ECO:0000313" key="4">
    <source>
        <dbReference type="Proteomes" id="UP000244060"/>
    </source>
</evidence>
<evidence type="ECO:0000313" key="3">
    <source>
        <dbReference type="EMBL" id="PTR18719.1"/>
    </source>
</evidence>
<dbReference type="AlphaFoldDB" id="A0A2T5K8K9"/>
<feature type="compositionally biased region" description="Basic and acidic residues" evidence="1">
    <location>
        <begin position="611"/>
        <end position="621"/>
    </location>
</feature>
<accession>A0A2T5K8K9</accession>
<keyword evidence="2" id="KW-0732">Signal</keyword>
<gene>
    <name evidence="3" type="ORF">C8J28_107143</name>
</gene>
<sequence length="669" mass="71073">MTRIGMGSVLTLLAASAVANAEPVVVRTGEHPGFTRLVVEDAGIRAWTLGRTAEGYALRLSPGGRTFALSNAFRVITRQRLGSLEPAPNGDLRIGLSCACHITPTEIRPGVIVLDIHDGAALAGAAHEKPLPQPGVAEIRPRARPVSSPPPYDWRTVDRRPFEAAPAPPLEQPFVAAMRQSLVEQLSRGSAAGAVDFVEKTPVAASAAPATDPGANVRILPEPGYGISVLQHDPAKLTATGAECPADERMDVASWLDGRPVAEQMSAALSGLTGEFDQPRPEAIAAAVRFYLGLGFGAEARLLLETFTFESADRETWETMARVLDGERQPGGPLSSMASCDTAAALWSVLADPPTSSRAVNAPAVLRAFSSLPRHLRQTLGPRLAETLMNLGDLANAEGIRQIMMRGSTDPSAGVTLTEARLMMVTGEPLPLADLERVKAEPGSMSGEALALLIERKAAYGEAPTADDVLQLAAMHHEARGTRLEARLGRAYRLALALSGDFDQAFARHDLAPEADEDVWRLLAAFGPDSSLLEHAVLADSDPRPPLPQATRQALADRLRSLGLEASADRWWRGDDATKDSAAIMPPLHFITQGTDEVIPPVPAAGASGADRPEDEVRATADDAPQAASASQAVVTPEKAAVSLHHGRNALEESVRTRQKIEDLLRPLR</sequence>
<evidence type="ECO:0000256" key="1">
    <source>
        <dbReference type="SAM" id="MobiDB-lite"/>
    </source>
</evidence>